<reference evidence="1" key="1">
    <citation type="submission" date="2020-01" db="EMBL/GenBank/DDBJ databases">
        <authorList>
            <person name="Feng Z.H.Z."/>
        </authorList>
    </citation>
    <scope>NUCLEOTIDE SEQUENCE</scope>
    <source>
        <strain evidence="1">CBS107.38</strain>
    </source>
</reference>
<dbReference type="EMBL" id="JAAABM010000004">
    <property type="protein sequence ID" value="KAF7678338.1"/>
    <property type="molecule type" value="Genomic_DNA"/>
</dbReference>
<sequence length="128" mass="14318">MYLTFALHTDSLLTLDSSVCFAADIFEANESRAVSISAISWVERRELAHHEVDFFNVFLRNNLAADIERSKNPPALGKKDGDVVESHSEGIKEAVPAIAVSYVFTLKCQGVYGRYTVNTCLPEFEVRF</sequence>
<proteinExistence type="predicted"/>
<dbReference type="RefSeq" id="XP_038788473.1">
    <property type="nucleotide sequence ID" value="XM_038928766.1"/>
</dbReference>
<protein>
    <submittedName>
        <fullName evidence="1">Uncharacterized protein</fullName>
    </submittedName>
</protein>
<dbReference type="AlphaFoldDB" id="A0A8H7EH07"/>
<dbReference type="GeneID" id="62201944"/>
<comment type="caution">
    <text evidence="1">The sequence shown here is derived from an EMBL/GenBank/DDBJ whole genome shotgun (WGS) entry which is preliminary data.</text>
</comment>
<reference evidence="1" key="2">
    <citation type="submission" date="2020-08" db="EMBL/GenBank/DDBJ databases">
        <title>Draft Genome Sequence of Cumin Blight Pathogen Alternaria burnsii.</title>
        <authorList>
            <person name="Feng Z."/>
        </authorList>
    </citation>
    <scope>NUCLEOTIDE SEQUENCE</scope>
    <source>
        <strain evidence="1">CBS107.38</strain>
    </source>
</reference>
<keyword evidence="2" id="KW-1185">Reference proteome</keyword>
<gene>
    <name evidence="1" type="ORF">GT037_003719</name>
</gene>
<name>A0A8H7EH07_9PLEO</name>
<evidence type="ECO:0000313" key="2">
    <source>
        <dbReference type="Proteomes" id="UP000596902"/>
    </source>
</evidence>
<evidence type="ECO:0000313" key="1">
    <source>
        <dbReference type="EMBL" id="KAF7678338.1"/>
    </source>
</evidence>
<organism evidence="1 2">
    <name type="scientific">Alternaria burnsii</name>
    <dbReference type="NCBI Taxonomy" id="1187904"/>
    <lineage>
        <taxon>Eukaryota</taxon>
        <taxon>Fungi</taxon>
        <taxon>Dikarya</taxon>
        <taxon>Ascomycota</taxon>
        <taxon>Pezizomycotina</taxon>
        <taxon>Dothideomycetes</taxon>
        <taxon>Pleosporomycetidae</taxon>
        <taxon>Pleosporales</taxon>
        <taxon>Pleosporineae</taxon>
        <taxon>Pleosporaceae</taxon>
        <taxon>Alternaria</taxon>
        <taxon>Alternaria sect. Alternaria</taxon>
    </lineage>
</organism>
<accession>A0A8H7EH07</accession>
<dbReference type="Proteomes" id="UP000596902">
    <property type="component" value="Unassembled WGS sequence"/>
</dbReference>